<keyword evidence="6" id="KW-1185">Reference proteome</keyword>
<dbReference type="PANTHER" id="PTHR46796:SF6">
    <property type="entry name" value="ARAC SUBFAMILY"/>
    <property type="match status" value="1"/>
</dbReference>
<gene>
    <name evidence="5" type="ORF">VI08_06465</name>
</gene>
<reference evidence="5 6" key="1">
    <citation type="submission" date="2015-03" db="EMBL/GenBank/DDBJ databases">
        <title>Draft genome sequence of Luteibacter yeojuensis strain SU11.</title>
        <authorList>
            <person name="Sulaiman J."/>
            <person name="Priya K."/>
            <person name="Chan K.-G."/>
        </authorList>
    </citation>
    <scope>NUCLEOTIDE SEQUENCE [LARGE SCALE GENOMIC DNA]</scope>
    <source>
        <strain evidence="5 6">SU11</strain>
    </source>
</reference>
<dbReference type="EMBL" id="JZRB01000013">
    <property type="protein sequence ID" value="KJV36113.1"/>
    <property type="molecule type" value="Genomic_DNA"/>
</dbReference>
<dbReference type="InterPro" id="IPR018060">
    <property type="entry name" value="HTH_AraC"/>
</dbReference>
<dbReference type="AlphaFoldDB" id="A0A0F3KY27"/>
<accession>A0A0F3KY27</accession>
<evidence type="ECO:0000259" key="4">
    <source>
        <dbReference type="PROSITE" id="PS01124"/>
    </source>
</evidence>
<dbReference type="PANTHER" id="PTHR46796">
    <property type="entry name" value="HTH-TYPE TRANSCRIPTIONAL ACTIVATOR RHAS-RELATED"/>
    <property type="match status" value="1"/>
</dbReference>
<evidence type="ECO:0000256" key="3">
    <source>
        <dbReference type="ARBA" id="ARBA00023163"/>
    </source>
</evidence>
<dbReference type="PROSITE" id="PS00041">
    <property type="entry name" value="HTH_ARAC_FAMILY_1"/>
    <property type="match status" value="1"/>
</dbReference>
<organism evidence="5 6">
    <name type="scientific">Luteibacter yeojuensis</name>
    <dbReference type="NCBI Taxonomy" id="345309"/>
    <lineage>
        <taxon>Bacteria</taxon>
        <taxon>Pseudomonadati</taxon>
        <taxon>Pseudomonadota</taxon>
        <taxon>Gammaproteobacteria</taxon>
        <taxon>Lysobacterales</taxon>
        <taxon>Rhodanobacteraceae</taxon>
        <taxon>Luteibacter</taxon>
    </lineage>
</organism>
<dbReference type="PATRIC" id="fig|345309.4.peg.481"/>
<evidence type="ECO:0000256" key="2">
    <source>
        <dbReference type="ARBA" id="ARBA00023125"/>
    </source>
</evidence>
<dbReference type="SUPFAM" id="SSF46689">
    <property type="entry name" value="Homeodomain-like"/>
    <property type="match status" value="2"/>
</dbReference>
<dbReference type="PROSITE" id="PS01124">
    <property type="entry name" value="HTH_ARAC_FAMILY_2"/>
    <property type="match status" value="1"/>
</dbReference>
<protein>
    <recommendedName>
        <fullName evidence="4">HTH araC/xylS-type domain-containing protein</fullName>
    </recommendedName>
</protein>
<evidence type="ECO:0000313" key="5">
    <source>
        <dbReference type="EMBL" id="KJV36113.1"/>
    </source>
</evidence>
<dbReference type="GO" id="GO:0003700">
    <property type="term" value="F:DNA-binding transcription factor activity"/>
    <property type="evidence" value="ECO:0007669"/>
    <property type="project" value="InterPro"/>
</dbReference>
<dbReference type="Proteomes" id="UP000033651">
    <property type="component" value="Unassembled WGS sequence"/>
</dbReference>
<dbReference type="InterPro" id="IPR018062">
    <property type="entry name" value="HTH_AraC-typ_CS"/>
</dbReference>
<keyword evidence="2" id="KW-0238">DNA-binding</keyword>
<dbReference type="InterPro" id="IPR050204">
    <property type="entry name" value="AraC_XylS_family_regulators"/>
</dbReference>
<name>A0A0F3KY27_9GAMM</name>
<dbReference type="OrthoDB" id="9783876at2"/>
<feature type="domain" description="HTH araC/xylS-type" evidence="4">
    <location>
        <begin position="211"/>
        <end position="309"/>
    </location>
</feature>
<dbReference type="Gene3D" id="1.10.10.60">
    <property type="entry name" value="Homeodomain-like"/>
    <property type="match status" value="2"/>
</dbReference>
<dbReference type="RefSeq" id="WP_045828739.1">
    <property type="nucleotide sequence ID" value="NZ_JZRB01000013.1"/>
</dbReference>
<evidence type="ECO:0000256" key="1">
    <source>
        <dbReference type="ARBA" id="ARBA00023015"/>
    </source>
</evidence>
<evidence type="ECO:0000313" key="6">
    <source>
        <dbReference type="Proteomes" id="UP000033651"/>
    </source>
</evidence>
<dbReference type="GO" id="GO:0043565">
    <property type="term" value="F:sequence-specific DNA binding"/>
    <property type="evidence" value="ECO:0007669"/>
    <property type="project" value="InterPro"/>
</dbReference>
<keyword evidence="3" id="KW-0804">Transcription</keyword>
<sequence length="316" mass="34857">MTHQARTPVFARESLEAKDVEPANATLVASSRQLGWSSLLLDHFEATGASDDYERRLTPDIRLVVALAGAWDITAHYGRRTSRAILHAGSVAVNDGGQAMRLRWRNRHPEQPFRLAAIYLPRLFLEEAADALRRPGQHLHTDVGSSLVLNDMAIGGTLAALVKANKQGAGELYAEQGARWLAMHLVHAHGRAFDPAEDDRRVGGITDRRLARVIEFMQANLEQHITLADMARVASVSPFHFARLFHRAVGMSPQRYLTEERMRMASAMLRTTSMPVADVAAACGYARHAAFSAAFLKRYAMPPLAYRRLTPGSSSG</sequence>
<proteinExistence type="predicted"/>
<keyword evidence="1" id="KW-0805">Transcription regulation</keyword>
<comment type="caution">
    <text evidence="5">The sequence shown here is derived from an EMBL/GenBank/DDBJ whole genome shotgun (WGS) entry which is preliminary data.</text>
</comment>
<dbReference type="Pfam" id="PF12833">
    <property type="entry name" value="HTH_18"/>
    <property type="match status" value="1"/>
</dbReference>
<dbReference type="InterPro" id="IPR009057">
    <property type="entry name" value="Homeodomain-like_sf"/>
</dbReference>
<dbReference type="SMART" id="SM00342">
    <property type="entry name" value="HTH_ARAC"/>
    <property type="match status" value="1"/>
</dbReference>